<keyword evidence="2" id="KW-1185">Reference proteome</keyword>
<name>A0A0P0CVJ0_9BACT</name>
<reference evidence="1 2" key="1">
    <citation type="submission" date="2015-08" db="EMBL/GenBank/DDBJ databases">
        <title>Complete genome sequence of Rufibacter tibetensis strain 1351t, a radiation-resistant bacterium from tibet plateau.</title>
        <authorList>
            <person name="Dai J."/>
        </authorList>
    </citation>
    <scope>NUCLEOTIDE SEQUENCE [LARGE SCALE GENOMIC DNA]</scope>
    <source>
        <strain evidence="1 2">1351</strain>
    </source>
</reference>
<dbReference type="EMBL" id="CP012643">
    <property type="protein sequence ID" value="ALI98388.1"/>
    <property type="molecule type" value="Genomic_DNA"/>
</dbReference>
<dbReference type="InterPro" id="IPR015946">
    <property type="entry name" value="KH_dom-like_a/b"/>
</dbReference>
<sequence length="144" mass="15779">MIRIEMNRVGGDYGFEAKDANGHVITTDTSPESGGMNFGVRPMQMMLMALGGCSGIDVAMIMKKKRQEVKGFKMDISGERETGTEPSLWSKVHVVFELQGDLDLDKAQRACDLSMGKYCSVAETLRRAGAQITWEVKITPASAQ</sequence>
<dbReference type="RefSeq" id="WP_062542755.1">
    <property type="nucleotide sequence ID" value="NZ_CP012643.1"/>
</dbReference>
<dbReference type="Pfam" id="PF02566">
    <property type="entry name" value="OsmC"/>
    <property type="match status" value="1"/>
</dbReference>
<dbReference type="PANTHER" id="PTHR34352">
    <property type="entry name" value="PROTEIN YHFA"/>
    <property type="match status" value="1"/>
</dbReference>
<accession>A0A0P0CVJ0</accession>
<dbReference type="PATRIC" id="fig|512763.3.peg.1021"/>
<dbReference type="SUPFAM" id="SSF82784">
    <property type="entry name" value="OsmC-like"/>
    <property type="match status" value="1"/>
</dbReference>
<evidence type="ECO:0000313" key="1">
    <source>
        <dbReference type="EMBL" id="ALI98388.1"/>
    </source>
</evidence>
<protein>
    <submittedName>
        <fullName evidence="1">Osmotically inducible protein OsmC</fullName>
    </submittedName>
</protein>
<dbReference type="InterPro" id="IPR003718">
    <property type="entry name" value="OsmC/Ohr_fam"/>
</dbReference>
<dbReference type="AlphaFoldDB" id="A0A0P0CVJ0"/>
<dbReference type="Proteomes" id="UP000061382">
    <property type="component" value="Chromosome"/>
</dbReference>
<dbReference type="STRING" id="512763.DC20_04605"/>
<dbReference type="OrthoDB" id="9804010at2"/>
<dbReference type="KEGG" id="rti:DC20_04605"/>
<dbReference type="InterPro" id="IPR036102">
    <property type="entry name" value="OsmC/Ohrsf"/>
</dbReference>
<proteinExistence type="predicted"/>
<dbReference type="PANTHER" id="PTHR34352:SF1">
    <property type="entry name" value="PROTEIN YHFA"/>
    <property type="match status" value="1"/>
</dbReference>
<organism evidence="1 2">
    <name type="scientific">Rufibacter tibetensis</name>
    <dbReference type="NCBI Taxonomy" id="512763"/>
    <lineage>
        <taxon>Bacteria</taxon>
        <taxon>Pseudomonadati</taxon>
        <taxon>Bacteroidota</taxon>
        <taxon>Cytophagia</taxon>
        <taxon>Cytophagales</taxon>
        <taxon>Hymenobacteraceae</taxon>
        <taxon>Rufibacter</taxon>
    </lineage>
</organism>
<dbReference type="Gene3D" id="3.30.300.20">
    <property type="match status" value="1"/>
</dbReference>
<evidence type="ECO:0000313" key="2">
    <source>
        <dbReference type="Proteomes" id="UP000061382"/>
    </source>
</evidence>
<gene>
    <name evidence="1" type="ORF">DC20_04605</name>
</gene>